<dbReference type="GO" id="GO:0018279">
    <property type="term" value="P:protein N-linked glycosylation via asparagine"/>
    <property type="evidence" value="ECO:0007669"/>
    <property type="project" value="TreeGrafter"/>
</dbReference>
<name>A0A3M6TRI0_POCDA</name>
<keyword evidence="10 11" id="KW-0472">Membrane</keyword>
<dbReference type="PANTHER" id="PTHR21049">
    <property type="entry name" value="RIBOPHORIN I"/>
    <property type="match status" value="1"/>
</dbReference>
<feature type="chain" id="PRO_5017846121" description="Dolichyl-diphosphooligosaccharide--protein glycosyltransferase subunit 1" evidence="11">
    <location>
        <begin position="23"/>
        <end position="602"/>
    </location>
</feature>
<feature type="transmembrane region" description="Helical" evidence="11">
    <location>
        <begin position="435"/>
        <end position="454"/>
    </location>
</feature>
<gene>
    <name evidence="12" type="ORF">pdam_00019803</name>
</gene>
<dbReference type="PANTHER" id="PTHR21049:SF0">
    <property type="entry name" value="DOLICHYL-DIPHOSPHOOLIGOSACCHARIDE--PROTEIN GLYCOSYLTRANSFERASE SUBUNIT 1"/>
    <property type="match status" value="1"/>
</dbReference>
<evidence type="ECO:0000256" key="11">
    <source>
        <dbReference type="RuleBase" id="RU361143"/>
    </source>
</evidence>
<evidence type="ECO:0000256" key="3">
    <source>
        <dbReference type="ARBA" id="ARBA00004922"/>
    </source>
</evidence>
<keyword evidence="8 11" id="KW-0256">Endoplasmic reticulum</keyword>
<comment type="similarity">
    <text evidence="4 11">Belongs to the OST1 family.</text>
</comment>
<evidence type="ECO:0000256" key="6">
    <source>
        <dbReference type="ARBA" id="ARBA00022692"/>
    </source>
</evidence>
<feature type="signal peptide" evidence="11">
    <location>
        <begin position="1"/>
        <end position="22"/>
    </location>
</feature>
<dbReference type="STRING" id="46731.A0A3M6TRI0"/>
<evidence type="ECO:0000256" key="10">
    <source>
        <dbReference type="ARBA" id="ARBA00023136"/>
    </source>
</evidence>
<comment type="subunit">
    <text evidence="11">Component of the oligosaccharyltransferase (OST) complex.</text>
</comment>
<reference evidence="12 13" key="1">
    <citation type="journal article" date="2018" name="Sci. Rep.">
        <title>Comparative analysis of the Pocillopora damicornis genome highlights role of immune system in coral evolution.</title>
        <authorList>
            <person name="Cunning R."/>
            <person name="Bay R.A."/>
            <person name="Gillette P."/>
            <person name="Baker A.C."/>
            <person name="Traylor-Knowles N."/>
        </authorList>
    </citation>
    <scope>NUCLEOTIDE SEQUENCE [LARGE SCALE GENOMIC DNA]</scope>
    <source>
        <strain evidence="12">RSMAS</strain>
        <tissue evidence="12">Whole animal</tissue>
    </source>
</reference>
<dbReference type="Pfam" id="PF04597">
    <property type="entry name" value="Ribophorin_I"/>
    <property type="match status" value="1"/>
</dbReference>
<comment type="caution">
    <text evidence="12">The sequence shown here is derived from an EMBL/GenBank/DDBJ whole genome shotgun (WGS) entry which is preliminary data.</text>
</comment>
<dbReference type="EMBL" id="RCHS01003069">
    <property type="protein sequence ID" value="RMX44037.1"/>
    <property type="molecule type" value="Genomic_DNA"/>
</dbReference>
<keyword evidence="6 11" id="KW-0812">Transmembrane</keyword>
<dbReference type="UniPathway" id="UPA00378"/>
<keyword evidence="13" id="KW-1185">Reference proteome</keyword>
<protein>
    <recommendedName>
        <fullName evidence="5 11">Dolichyl-diphosphooligosaccharide--protein glycosyltransferase subunit 1</fullName>
    </recommendedName>
</protein>
<dbReference type="AlphaFoldDB" id="A0A3M6TRI0"/>
<dbReference type="GO" id="GO:0008250">
    <property type="term" value="C:oligosaccharyltransferase complex"/>
    <property type="evidence" value="ECO:0007669"/>
    <property type="project" value="UniProtKB-UniRule"/>
</dbReference>
<sequence>MNSFSFCIAALAALLLASCILGKDDFDSRLVISEVSRKIDLSTQLTKVSTSLTLENEGDSAVGHFHLAIEPALVDKLAFVGVTAKTPDDEDSTLTMEQVEIEAHSETKFFRADLGFRLKPGHTVELTVDEVFAHAMTPFPTKITQSEKQFVLFSANHYYYTPYTVKKQSATVSLATSSVESHSKLKPTSQSDNAITYGPYSDVEAFQISPMRVHFENNTPFLSVLHMARTIEVSHWGNVAVEETFHMKHVGAELQGPFSRYDYQRTPAPSSIKSFKSVLPASASDVYYRDEIGNISTSNLWSQEDSVELELRPRFPLFGGWQTRFYMGYNVPSYEYLYNLGSKYVLKMRIIDHIYDEFVVDNLALRIILPEGCTDIELKAPFAMEEGKRELHYTYLDTIGRPVVVVQKSNLVEQHIQDFELHYTFNKVLLLQEPLLVVGAFYLLFMLVVIYMRLDFAISKDEANESRMRAACLIDEVQRLVDRQSGLYSVYSDTIQKFKSSKDATAFANARKKLDGDYRSISNQITQVQNSLNKEQPEVAEKLTDLLRKEHERKQALDGAISLAEKVVVGRLSKQGYVESESNNKTKRQKLSAEIEALATSL</sequence>
<proteinExistence type="inferred from homology"/>
<keyword evidence="7 11" id="KW-0732">Signal</keyword>
<comment type="subcellular location">
    <subcellularLocation>
        <location evidence="2 11">Endoplasmic reticulum membrane</location>
        <topology evidence="2 11">Single-pass type I membrane protein</topology>
    </subcellularLocation>
</comment>
<organism evidence="12 13">
    <name type="scientific">Pocillopora damicornis</name>
    <name type="common">Cauliflower coral</name>
    <name type="synonym">Millepora damicornis</name>
    <dbReference type="NCBI Taxonomy" id="46731"/>
    <lineage>
        <taxon>Eukaryota</taxon>
        <taxon>Metazoa</taxon>
        <taxon>Cnidaria</taxon>
        <taxon>Anthozoa</taxon>
        <taxon>Hexacorallia</taxon>
        <taxon>Scleractinia</taxon>
        <taxon>Astrocoeniina</taxon>
        <taxon>Pocilloporidae</taxon>
        <taxon>Pocillopora</taxon>
    </lineage>
</organism>
<dbReference type="OrthoDB" id="310030at2759"/>
<comment type="function">
    <text evidence="1 11">Subunit of the oligosaccharyl transferase (OST) complex that catalyzes the initial transfer of a defined glycan (Glc(3)Man(9)GlcNAc(2) in eukaryotes) from the lipid carrier dolichol-pyrophosphate to an asparagine residue within an Asn-X-Ser/Thr consensus motif in nascent polypeptide chains, the first step in protein N-glycosylation. N-glycosylation occurs cotranslationally and the complex associates with the Sec61 complex at the channel-forming translocon complex that mediates protein translocation across the endoplasmic reticulum (ER). All subunits are required for a maximal enzyme activity.</text>
</comment>
<evidence type="ECO:0000256" key="4">
    <source>
        <dbReference type="ARBA" id="ARBA00008905"/>
    </source>
</evidence>
<accession>A0A3M6TRI0</accession>
<evidence type="ECO:0000313" key="12">
    <source>
        <dbReference type="EMBL" id="RMX44037.1"/>
    </source>
</evidence>
<evidence type="ECO:0000256" key="5">
    <source>
        <dbReference type="ARBA" id="ARBA00017611"/>
    </source>
</evidence>
<evidence type="ECO:0000256" key="2">
    <source>
        <dbReference type="ARBA" id="ARBA00004115"/>
    </source>
</evidence>
<evidence type="ECO:0000256" key="7">
    <source>
        <dbReference type="ARBA" id="ARBA00022729"/>
    </source>
</evidence>
<comment type="pathway">
    <text evidence="3 11">Protein modification; protein glycosylation.</text>
</comment>
<evidence type="ECO:0000256" key="9">
    <source>
        <dbReference type="ARBA" id="ARBA00022989"/>
    </source>
</evidence>
<dbReference type="OMA" id="RYEYARE"/>
<dbReference type="InterPro" id="IPR007676">
    <property type="entry name" value="Ribophorin_I"/>
</dbReference>
<keyword evidence="9 11" id="KW-1133">Transmembrane helix</keyword>
<evidence type="ECO:0000313" key="13">
    <source>
        <dbReference type="Proteomes" id="UP000275408"/>
    </source>
</evidence>
<evidence type="ECO:0000256" key="8">
    <source>
        <dbReference type="ARBA" id="ARBA00022824"/>
    </source>
</evidence>
<dbReference type="Proteomes" id="UP000275408">
    <property type="component" value="Unassembled WGS sequence"/>
</dbReference>
<evidence type="ECO:0000256" key="1">
    <source>
        <dbReference type="ARBA" id="ARBA00002791"/>
    </source>
</evidence>